<dbReference type="InterPro" id="IPR005720">
    <property type="entry name" value="Dihydroorotate_DH_cat"/>
</dbReference>
<evidence type="ECO:0000256" key="8">
    <source>
        <dbReference type="ARBA" id="ARBA00022630"/>
    </source>
</evidence>
<dbReference type="GO" id="GO:0005737">
    <property type="term" value="C:cytoplasm"/>
    <property type="evidence" value="ECO:0007669"/>
    <property type="project" value="InterPro"/>
</dbReference>
<evidence type="ECO:0000256" key="12">
    <source>
        <dbReference type="ARBA" id="ARBA00023136"/>
    </source>
</evidence>
<evidence type="ECO:0000256" key="4">
    <source>
        <dbReference type="ARBA" id="ARBA00005161"/>
    </source>
</evidence>
<keyword evidence="9" id="KW-0288">FMN</keyword>
<comment type="cofactor">
    <cofactor evidence="1">
        <name>FMN</name>
        <dbReference type="ChEBI" id="CHEBI:58210"/>
    </cofactor>
</comment>
<comment type="catalytic activity">
    <reaction evidence="13">
        <text>(S)-dihydroorotate + a quinone = orotate + a quinol</text>
        <dbReference type="Rhea" id="RHEA:30187"/>
        <dbReference type="ChEBI" id="CHEBI:24646"/>
        <dbReference type="ChEBI" id="CHEBI:30839"/>
        <dbReference type="ChEBI" id="CHEBI:30864"/>
        <dbReference type="ChEBI" id="CHEBI:132124"/>
        <dbReference type="EC" id="1.3.5.2"/>
    </reaction>
</comment>
<dbReference type="PROSITE" id="PS00911">
    <property type="entry name" value="DHODEHASE_1"/>
    <property type="match status" value="1"/>
</dbReference>
<keyword evidence="11 16" id="KW-0560">Oxidoreductase</keyword>
<comment type="function">
    <text evidence="2">Catalyzes the conversion of dihydroorotate to orotate with quinone as electron acceptor.</text>
</comment>
<dbReference type="PANTHER" id="PTHR48109:SF4">
    <property type="entry name" value="DIHYDROOROTATE DEHYDROGENASE (QUINONE), MITOCHONDRIAL"/>
    <property type="match status" value="1"/>
</dbReference>
<protein>
    <recommendedName>
        <fullName evidence="7 14">Dihydroorotate dehydrogenase (quinone)</fullName>
        <ecNumber evidence="6 14">1.3.5.2</ecNumber>
    </recommendedName>
</protein>
<dbReference type="CDD" id="cd04738">
    <property type="entry name" value="DHOD_2_like"/>
    <property type="match status" value="1"/>
</dbReference>
<evidence type="ECO:0000259" key="15">
    <source>
        <dbReference type="Pfam" id="PF01180"/>
    </source>
</evidence>
<keyword evidence="12" id="KW-0472">Membrane</keyword>
<dbReference type="InterPro" id="IPR005719">
    <property type="entry name" value="Dihydroorotate_DH_2"/>
</dbReference>
<evidence type="ECO:0000256" key="3">
    <source>
        <dbReference type="ARBA" id="ARBA00004370"/>
    </source>
</evidence>
<dbReference type="PANTHER" id="PTHR48109">
    <property type="entry name" value="DIHYDROOROTATE DEHYDROGENASE (QUINONE), MITOCHONDRIAL-RELATED"/>
    <property type="match status" value="1"/>
</dbReference>
<gene>
    <name evidence="16" type="primary">pyrD</name>
    <name evidence="16" type="ORF">MPC4_190054</name>
</gene>
<dbReference type="EC" id="1.3.5.2" evidence="6 14"/>
<evidence type="ECO:0000256" key="2">
    <source>
        <dbReference type="ARBA" id="ARBA00003125"/>
    </source>
</evidence>
<name>A0A8B6M3X7_METTU</name>
<dbReference type="NCBIfam" id="NF003652">
    <property type="entry name" value="PRK05286.2-5"/>
    <property type="match status" value="1"/>
</dbReference>
<dbReference type="GO" id="GO:0044205">
    <property type="term" value="P:'de novo' UMP biosynthetic process"/>
    <property type="evidence" value="ECO:0007669"/>
    <property type="project" value="UniProtKB-UniPathway"/>
</dbReference>
<dbReference type="AlphaFoldDB" id="A0A8B6M3X7"/>
<evidence type="ECO:0000256" key="13">
    <source>
        <dbReference type="ARBA" id="ARBA00048639"/>
    </source>
</evidence>
<evidence type="ECO:0000256" key="7">
    <source>
        <dbReference type="ARBA" id="ARBA00018366"/>
    </source>
</evidence>
<comment type="similarity">
    <text evidence="5">Belongs to the dihydroorotate dehydrogenase family. Type 2 subfamily.</text>
</comment>
<dbReference type="InterPro" id="IPR013785">
    <property type="entry name" value="Aldolase_TIM"/>
</dbReference>
<dbReference type="Proteomes" id="UP000485880">
    <property type="component" value="Unassembled WGS sequence"/>
</dbReference>
<dbReference type="NCBIfam" id="NF003645">
    <property type="entry name" value="PRK05286.1-2"/>
    <property type="match status" value="1"/>
</dbReference>
<dbReference type="SUPFAM" id="SSF51395">
    <property type="entry name" value="FMN-linked oxidoreductases"/>
    <property type="match status" value="1"/>
</dbReference>
<dbReference type="InterPro" id="IPR001295">
    <property type="entry name" value="Dihydroorotate_DH_CS"/>
</dbReference>
<sequence>MFRLDPETAHKAAIKALARLPLAVLAERDDARLAVKAFGLDFPNPLGLAAGFDKNGEAVDAVFRLGFGFTEAGTITPLPQPGNPRPRLFRLMRDEAVINRFGFNSEGAAAVGQRLARRKGSAAAQKPGVIGINVGANKESADRAADYVRAIAALAEVADYFTINVSSPNTPGLRNLQEADALDDLLARVVAARDEQREFFGRKPVLLKIAPDLSLTELDSIVARARARRIDGLIISNTTLSRPATLLETQTAKQQGGLSGRPLFALSTQMLAAAFLRVEGQFPLVGAGGVDSAARALAKIEAGASLVQLYSALVYKGLGLPATIKRGLLAALERSAYPTLAAAVGASAKDWAAGKIAAEDI</sequence>
<dbReference type="UniPathway" id="UPA00070">
    <property type="reaction ID" value="UER00946"/>
</dbReference>
<evidence type="ECO:0000256" key="1">
    <source>
        <dbReference type="ARBA" id="ARBA00001917"/>
    </source>
</evidence>
<keyword evidence="17" id="KW-1185">Reference proteome</keyword>
<dbReference type="GO" id="GO:0016020">
    <property type="term" value="C:membrane"/>
    <property type="evidence" value="ECO:0007669"/>
    <property type="project" value="UniProtKB-SubCell"/>
</dbReference>
<evidence type="ECO:0000313" key="16">
    <source>
        <dbReference type="EMBL" id="VTZ49741.1"/>
    </source>
</evidence>
<keyword evidence="8" id="KW-0285">Flavoprotein</keyword>
<dbReference type="GO" id="GO:0006207">
    <property type="term" value="P:'de novo' pyrimidine nucleobase biosynthetic process"/>
    <property type="evidence" value="ECO:0007669"/>
    <property type="project" value="UniProtKB-UniRule"/>
</dbReference>
<comment type="pathway">
    <text evidence="4">Pyrimidine metabolism; UMP biosynthesis via de novo pathway; orotate from (S)-dihydroorotate (quinone route): step 1/1.</text>
</comment>
<evidence type="ECO:0000256" key="9">
    <source>
        <dbReference type="ARBA" id="ARBA00022643"/>
    </source>
</evidence>
<feature type="domain" description="Dihydroorotate dehydrogenase catalytic" evidence="15">
    <location>
        <begin position="33"/>
        <end position="331"/>
    </location>
</feature>
<dbReference type="Pfam" id="PF01180">
    <property type="entry name" value="DHO_dh"/>
    <property type="match status" value="1"/>
</dbReference>
<evidence type="ECO:0000256" key="6">
    <source>
        <dbReference type="ARBA" id="ARBA00012791"/>
    </source>
</evidence>
<dbReference type="Gene3D" id="3.20.20.70">
    <property type="entry name" value="Aldolase class I"/>
    <property type="match status" value="1"/>
</dbReference>
<dbReference type="GO" id="GO:0106430">
    <property type="term" value="F:dihydroorotate dehydrogenase (quinone) activity"/>
    <property type="evidence" value="ECO:0007669"/>
    <property type="project" value="UniProtKB-EC"/>
</dbReference>
<dbReference type="InterPro" id="IPR050074">
    <property type="entry name" value="DHO_dehydrogenase"/>
</dbReference>
<evidence type="ECO:0000256" key="10">
    <source>
        <dbReference type="ARBA" id="ARBA00022975"/>
    </source>
</evidence>
<comment type="subcellular location">
    <subcellularLocation>
        <location evidence="3">Membrane</location>
    </subcellularLocation>
</comment>
<evidence type="ECO:0000313" key="17">
    <source>
        <dbReference type="Proteomes" id="UP000485880"/>
    </source>
</evidence>
<keyword evidence="10" id="KW-0665">Pyrimidine biosynthesis</keyword>
<evidence type="ECO:0000256" key="11">
    <source>
        <dbReference type="ARBA" id="ARBA00023002"/>
    </source>
</evidence>
<comment type="caution">
    <text evidence="16">The sequence shown here is derived from an EMBL/GenBank/DDBJ whole genome shotgun (WGS) entry which is preliminary data.</text>
</comment>
<proteinExistence type="inferred from homology"/>
<organism evidence="16 17">
    <name type="scientific">Methylocella tundrae</name>
    <dbReference type="NCBI Taxonomy" id="227605"/>
    <lineage>
        <taxon>Bacteria</taxon>
        <taxon>Pseudomonadati</taxon>
        <taxon>Pseudomonadota</taxon>
        <taxon>Alphaproteobacteria</taxon>
        <taxon>Hyphomicrobiales</taxon>
        <taxon>Beijerinckiaceae</taxon>
        <taxon>Methylocella</taxon>
    </lineage>
</organism>
<dbReference type="NCBIfam" id="TIGR01036">
    <property type="entry name" value="pyrD_sub2"/>
    <property type="match status" value="1"/>
</dbReference>
<reference evidence="16 17" key="1">
    <citation type="submission" date="2019-05" db="EMBL/GenBank/DDBJ databases">
        <authorList>
            <person name="Farhan Ul Haque M."/>
        </authorList>
    </citation>
    <scope>NUCLEOTIDE SEQUENCE [LARGE SCALE GENOMIC DNA]</scope>
    <source>
        <strain evidence="16">2</strain>
    </source>
</reference>
<dbReference type="PROSITE" id="PS00912">
    <property type="entry name" value="DHODEHASE_2"/>
    <property type="match status" value="1"/>
</dbReference>
<evidence type="ECO:0000256" key="14">
    <source>
        <dbReference type="NCBIfam" id="TIGR01036"/>
    </source>
</evidence>
<evidence type="ECO:0000256" key="5">
    <source>
        <dbReference type="ARBA" id="ARBA00005359"/>
    </source>
</evidence>
<accession>A0A8B6M3X7</accession>
<dbReference type="EMBL" id="CABFMQ020000075">
    <property type="protein sequence ID" value="VTZ49741.1"/>
    <property type="molecule type" value="Genomic_DNA"/>
</dbReference>